<keyword evidence="3" id="KW-0732">Signal</keyword>
<organism evidence="5 6">
    <name type="scientific">Dongia mobilis</name>
    <dbReference type="NCBI Taxonomy" id="578943"/>
    <lineage>
        <taxon>Bacteria</taxon>
        <taxon>Pseudomonadati</taxon>
        <taxon>Pseudomonadota</taxon>
        <taxon>Alphaproteobacteria</taxon>
        <taxon>Rhodospirillales</taxon>
        <taxon>Dongiaceae</taxon>
        <taxon>Dongia</taxon>
    </lineage>
</organism>
<dbReference type="Gene3D" id="3.40.190.10">
    <property type="entry name" value="Periplasmic binding protein-like II"/>
    <property type="match status" value="1"/>
</dbReference>
<protein>
    <submittedName>
        <fullName evidence="5">Peptide/nickel transport system substrate-binding protein</fullName>
    </submittedName>
</protein>
<evidence type="ECO:0000256" key="2">
    <source>
        <dbReference type="ARBA" id="ARBA00005695"/>
    </source>
</evidence>
<dbReference type="Proteomes" id="UP000295783">
    <property type="component" value="Unassembled WGS sequence"/>
</dbReference>
<evidence type="ECO:0000313" key="6">
    <source>
        <dbReference type="Proteomes" id="UP000295783"/>
    </source>
</evidence>
<dbReference type="PIRSF" id="PIRSF002741">
    <property type="entry name" value="MppA"/>
    <property type="match status" value="1"/>
</dbReference>
<keyword evidence="6" id="KW-1185">Reference proteome</keyword>
<dbReference type="SUPFAM" id="SSF53850">
    <property type="entry name" value="Periplasmic binding protein-like II"/>
    <property type="match status" value="1"/>
</dbReference>
<dbReference type="InterPro" id="IPR000914">
    <property type="entry name" value="SBP_5_dom"/>
</dbReference>
<dbReference type="GO" id="GO:0043190">
    <property type="term" value="C:ATP-binding cassette (ABC) transporter complex"/>
    <property type="evidence" value="ECO:0007669"/>
    <property type="project" value="InterPro"/>
</dbReference>
<evidence type="ECO:0000256" key="3">
    <source>
        <dbReference type="ARBA" id="ARBA00022729"/>
    </source>
</evidence>
<dbReference type="PANTHER" id="PTHR30290">
    <property type="entry name" value="PERIPLASMIC BINDING COMPONENT OF ABC TRANSPORTER"/>
    <property type="match status" value="1"/>
</dbReference>
<dbReference type="PROSITE" id="PS51318">
    <property type="entry name" value="TAT"/>
    <property type="match status" value="1"/>
</dbReference>
<dbReference type="RefSeq" id="WP_208109816.1">
    <property type="nucleotide sequence ID" value="NZ_SNYW01000008.1"/>
</dbReference>
<evidence type="ECO:0000256" key="1">
    <source>
        <dbReference type="ARBA" id="ARBA00004418"/>
    </source>
</evidence>
<accession>A0A4R6WTE3</accession>
<dbReference type="GO" id="GO:1904680">
    <property type="term" value="F:peptide transmembrane transporter activity"/>
    <property type="evidence" value="ECO:0007669"/>
    <property type="project" value="TreeGrafter"/>
</dbReference>
<sequence length="529" mass="58455">MSMTLDRMQKLARKGRMGRRDFMQLALAAGLTATAAQTLFVKAVRAEPKKGGKFIAGIGHGQSSDSLDPATWANAFSADVGFVTGNCLTMIDQKNNAVPDLAESIEPSPDAKTWVFRLRKGVEFHNGKTLTSADVVATYDYHRGEASKSAAKSVLADIAEVKADGPDTVIFTLASGSADFPYITSDYHLPIYQARDGGGIAWEEGIGTGPFIHTNYEPGVRFTARRNPNYHKEGPWFDEIEMLSIVDVAARQNALITGDIHYMDRCDLKTLSLLKRNPELEITDITGFSHYVAPMDVRVAPFDNVDVRLALKWSINRAEIVQKVLLGHGIAGNDNPLAPSIKFATNPEPVYAYDPDKARFHLKKAGLSSLSVDLSAADAAFAGAVDAAVLMKESAAQCGININVVKEGNDGYWDSVWMKKPWCFSYWSGRPTADWMFTTAYAAEAEWNDTFWKHPRFNELLVKARAETNDEIRAGLYAEMQQILHDDGGIVVLMFNNFTSANSRKVAHGELNSNYDHDGGYIFERWWFA</sequence>
<dbReference type="AlphaFoldDB" id="A0A4R6WTE3"/>
<dbReference type="InterPro" id="IPR030678">
    <property type="entry name" value="Peptide/Ni-bd"/>
</dbReference>
<reference evidence="5 6" key="1">
    <citation type="submission" date="2019-03" db="EMBL/GenBank/DDBJ databases">
        <title>Genomic Encyclopedia of Type Strains, Phase III (KMG-III): the genomes of soil and plant-associated and newly described type strains.</title>
        <authorList>
            <person name="Whitman W."/>
        </authorList>
    </citation>
    <scope>NUCLEOTIDE SEQUENCE [LARGE SCALE GENOMIC DNA]</scope>
    <source>
        <strain evidence="5 6">CGMCC 1.7660</strain>
    </source>
</reference>
<dbReference type="GO" id="GO:0015833">
    <property type="term" value="P:peptide transport"/>
    <property type="evidence" value="ECO:0007669"/>
    <property type="project" value="TreeGrafter"/>
</dbReference>
<dbReference type="Gene3D" id="3.10.105.10">
    <property type="entry name" value="Dipeptide-binding Protein, Domain 3"/>
    <property type="match status" value="1"/>
</dbReference>
<dbReference type="GO" id="GO:0030288">
    <property type="term" value="C:outer membrane-bounded periplasmic space"/>
    <property type="evidence" value="ECO:0007669"/>
    <property type="project" value="UniProtKB-ARBA"/>
</dbReference>
<evidence type="ECO:0000313" key="5">
    <source>
        <dbReference type="EMBL" id="TDQ82160.1"/>
    </source>
</evidence>
<gene>
    <name evidence="5" type="ORF">A8950_1982</name>
</gene>
<name>A0A4R6WTE3_9PROT</name>
<evidence type="ECO:0000259" key="4">
    <source>
        <dbReference type="Pfam" id="PF00496"/>
    </source>
</evidence>
<comment type="caution">
    <text evidence="5">The sequence shown here is derived from an EMBL/GenBank/DDBJ whole genome shotgun (WGS) entry which is preliminary data.</text>
</comment>
<dbReference type="InterPro" id="IPR006311">
    <property type="entry name" value="TAT_signal"/>
</dbReference>
<dbReference type="EMBL" id="SNYW01000008">
    <property type="protein sequence ID" value="TDQ82160.1"/>
    <property type="molecule type" value="Genomic_DNA"/>
</dbReference>
<feature type="domain" description="Solute-binding protein family 5" evidence="4">
    <location>
        <begin position="97"/>
        <end position="447"/>
    </location>
</feature>
<dbReference type="InterPro" id="IPR039424">
    <property type="entry name" value="SBP_5"/>
</dbReference>
<dbReference type="CDD" id="cd08503">
    <property type="entry name" value="PBP2_NikA_DppA_OppA_like_17"/>
    <property type="match status" value="1"/>
</dbReference>
<proteinExistence type="inferred from homology"/>
<dbReference type="PANTHER" id="PTHR30290:SF38">
    <property type="entry name" value="D,D-DIPEPTIDE-BINDING PERIPLASMIC PROTEIN DDPA-RELATED"/>
    <property type="match status" value="1"/>
</dbReference>
<dbReference type="Pfam" id="PF00496">
    <property type="entry name" value="SBP_bac_5"/>
    <property type="match status" value="1"/>
</dbReference>
<dbReference type="Gene3D" id="3.90.76.10">
    <property type="entry name" value="Dipeptide-binding Protein, Domain 1"/>
    <property type="match status" value="1"/>
</dbReference>
<comment type="similarity">
    <text evidence="2">Belongs to the bacterial solute-binding protein 5 family.</text>
</comment>
<comment type="subcellular location">
    <subcellularLocation>
        <location evidence="1">Periplasm</location>
    </subcellularLocation>
</comment>